<evidence type="ECO:0000313" key="8">
    <source>
        <dbReference type="Proteomes" id="UP000267654"/>
    </source>
</evidence>
<comment type="subcellular location">
    <subcellularLocation>
        <location evidence="1">Cell membrane</location>
        <topology evidence="1">Multi-pass membrane protein</topology>
    </subcellularLocation>
</comment>
<reference evidence="7 8" key="1">
    <citation type="submission" date="2018-06" db="EMBL/GenBank/DDBJ databases">
        <title>Extensive metabolic versatility and redundancy in microbially diverse, dynamic hydrothermal sediments.</title>
        <authorList>
            <person name="Dombrowski N."/>
            <person name="Teske A."/>
            <person name="Baker B.J."/>
        </authorList>
    </citation>
    <scope>NUCLEOTIDE SEQUENCE [LARGE SCALE GENOMIC DNA]</scope>
    <source>
        <strain evidence="7">B19_G9</strain>
    </source>
</reference>
<dbReference type="GO" id="GO:0043190">
    <property type="term" value="C:ATP-binding cassette (ABC) transporter complex"/>
    <property type="evidence" value="ECO:0007669"/>
    <property type="project" value="TreeGrafter"/>
</dbReference>
<accession>A0A662DKF2</accession>
<feature type="transmembrane region" description="Helical" evidence="6">
    <location>
        <begin position="56"/>
        <end position="79"/>
    </location>
</feature>
<evidence type="ECO:0000313" key="7">
    <source>
        <dbReference type="EMBL" id="RLE14773.1"/>
    </source>
</evidence>
<organism evidence="7 8">
    <name type="scientific">Aerophobetes bacterium</name>
    <dbReference type="NCBI Taxonomy" id="2030807"/>
    <lineage>
        <taxon>Bacteria</taxon>
        <taxon>Candidatus Aerophobota</taxon>
    </lineage>
</organism>
<keyword evidence="3 6" id="KW-0812">Transmembrane</keyword>
<evidence type="ECO:0000256" key="3">
    <source>
        <dbReference type="ARBA" id="ARBA00022692"/>
    </source>
</evidence>
<dbReference type="Pfam" id="PF03739">
    <property type="entry name" value="LptF_LptG"/>
    <property type="match status" value="1"/>
</dbReference>
<gene>
    <name evidence="7" type="ORF">DRI96_00960</name>
</gene>
<keyword evidence="2" id="KW-1003">Cell membrane</keyword>
<evidence type="ECO:0000256" key="6">
    <source>
        <dbReference type="SAM" id="Phobius"/>
    </source>
</evidence>
<dbReference type="EMBL" id="QMQB01000023">
    <property type="protein sequence ID" value="RLE14773.1"/>
    <property type="molecule type" value="Genomic_DNA"/>
</dbReference>
<evidence type="ECO:0008006" key="9">
    <source>
        <dbReference type="Google" id="ProtNLM"/>
    </source>
</evidence>
<dbReference type="AlphaFoldDB" id="A0A662DKF2"/>
<keyword evidence="4 6" id="KW-1133">Transmembrane helix</keyword>
<sequence>MRILDKYITKEFLRYYFLFLLLFVAIFVLTDFFISMGSLRKEASILQVIFYYILQIPYLLVILSPFSTIISSLFTISYLCSTNQLQAIQINRISAKRAVLPLFTAGLIISFSTFFLDNTIVYRVNQISFKIKQRNFTQISKAKVQRNIFVAIPPEYVLYIRELDLKKKIVNDVLIYKNSPPTLICAKEGRWTGDVWILYQGRNYILTDEPKGEFFKKKIIPITKKPEYFTRTYFPPERMNISELAHYIEEYTRSGFNTGEFETELQFKISSPFANFILMLLVIPLGIILGWRGKGASFALGLLISFGYYELTALFKTMGKTGVVEPFFAAWIANIVFIIAGAYLIYKME</sequence>
<evidence type="ECO:0000256" key="2">
    <source>
        <dbReference type="ARBA" id="ARBA00022475"/>
    </source>
</evidence>
<evidence type="ECO:0000256" key="1">
    <source>
        <dbReference type="ARBA" id="ARBA00004651"/>
    </source>
</evidence>
<protein>
    <recommendedName>
        <fullName evidence="9">YjgP/YjgQ family permease</fullName>
    </recommendedName>
</protein>
<feature type="transmembrane region" description="Helical" evidence="6">
    <location>
        <begin position="298"/>
        <end position="315"/>
    </location>
</feature>
<name>A0A662DKF2_UNCAE</name>
<dbReference type="Proteomes" id="UP000267654">
    <property type="component" value="Unassembled WGS sequence"/>
</dbReference>
<comment type="caution">
    <text evidence="7">The sequence shown here is derived from an EMBL/GenBank/DDBJ whole genome shotgun (WGS) entry which is preliminary data.</text>
</comment>
<proteinExistence type="predicted"/>
<dbReference type="PANTHER" id="PTHR33529">
    <property type="entry name" value="SLR0882 PROTEIN-RELATED"/>
    <property type="match status" value="1"/>
</dbReference>
<feature type="transmembrane region" description="Helical" evidence="6">
    <location>
        <begin position="327"/>
        <end position="346"/>
    </location>
</feature>
<feature type="transmembrane region" description="Helical" evidence="6">
    <location>
        <begin position="99"/>
        <end position="116"/>
    </location>
</feature>
<feature type="transmembrane region" description="Helical" evidence="6">
    <location>
        <begin position="273"/>
        <end position="291"/>
    </location>
</feature>
<dbReference type="InterPro" id="IPR005495">
    <property type="entry name" value="LptG/LptF_permease"/>
</dbReference>
<dbReference type="GO" id="GO:0015920">
    <property type="term" value="P:lipopolysaccharide transport"/>
    <property type="evidence" value="ECO:0007669"/>
    <property type="project" value="TreeGrafter"/>
</dbReference>
<dbReference type="PANTHER" id="PTHR33529:SF6">
    <property type="entry name" value="YJGP_YJGQ FAMILY PERMEASE"/>
    <property type="match status" value="1"/>
</dbReference>
<evidence type="ECO:0000256" key="4">
    <source>
        <dbReference type="ARBA" id="ARBA00022989"/>
    </source>
</evidence>
<feature type="transmembrane region" description="Helical" evidence="6">
    <location>
        <begin position="12"/>
        <end position="36"/>
    </location>
</feature>
<keyword evidence="5 6" id="KW-0472">Membrane</keyword>
<evidence type="ECO:0000256" key="5">
    <source>
        <dbReference type="ARBA" id="ARBA00023136"/>
    </source>
</evidence>